<name>A0A8H6E4V6_PETAA</name>
<comment type="caution">
    <text evidence="6">The sequence shown here is derived from an EMBL/GenBank/DDBJ whole genome shotgun (WGS) entry which is preliminary data.</text>
</comment>
<dbReference type="PANTHER" id="PTHR43775">
    <property type="entry name" value="FATTY ACID SYNTHASE"/>
    <property type="match status" value="1"/>
</dbReference>
<dbReference type="Gene3D" id="3.40.47.10">
    <property type="match status" value="1"/>
</dbReference>
<dbReference type="GO" id="GO:0044550">
    <property type="term" value="P:secondary metabolite biosynthetic process"/>
    <property type="evidence" value="ECO:0007669"/>
    <property type="project" value="TreeGrafter"/>
</dbReference>
<accession>A0A8H6E4V6</accession>
<organism evidence="6 7">
    <name type="scientific">Petromyces alliaceus</name>
    <name type="common">Aspergillus alliaceus</name>
    <dbReference type="NCBI Taxonomy" id="209559"/>
    <lineage>
        <taxon>Eukaryota</taxon>
        <taxon>Fungi</taxon>
        <taxon>Dikarya</taxon>
        <taxon>Ascomycota</taxon>
        <taxon>Pezizomycotina</taxon>
        <taxon>Eurotiomycetes</taxon>
        <taxon>Eurotiomycetidae</taxon>
        <taxon>Eurotiales</taxon>
        <taxon>Aspergillaceae</taxon>
        <taxon>Aspergillus</taxon>
        <taxon>Aspergillus subgen. Circumdati</taxon>
    </lineage>
</organism>
<reference evidence="6 7" key="1">
    <citation type="submission" date="2019-04" db="EMBL/GenBank/DDBJ databases">
        <title>Aspergillus burnettii sp. nov., novel species from soil in southeast Queensland.</title>
        <authorList>
            <person name="Gilchrist C.L.M."/>
            <person name="Pitt J.I."/>
            <person name="Lange L."/>
            <person name="Lacey H.J."/>
            <person name="Vuong D."/>
            <person name="Midgley D.J."/>
            <person name="Greenfield P."/>
            <person name="Bradbury M."/>
            <person name="Lacey E."/>
            <person name="Busk P.K."/>
            <person name="Pilgaard B."/>
            <person name="Chooi Y.H."/>
            <person name="Piggott A.M."/>
        </authorList>
    </citation>
    <scope>NUCLEOTIDE SEQUENCE [LARGE SCALE GENOMIC DNA]</scope>
    <source>
        <strain evidence="6 7">FRR 5400</strain>
    </source>
</reference>
<dbReference type="InterPro" id="IPR016039">
    <property type="entry name" value="Thiolase-like"/>
</dbReference>
<keyword evidence="3" id="KW-0808">Transferase</keyword>
<evidence type="ECO:0000313" key="7">
    <source>
        <dbReference type="Proteomes" id="UP000541154"/>
    </source>
</evidence>
<keyword evidence="7" id="KW-1185">Reference proteome</keyword>
<dbReference type="AlphaFoldDB" id="A0A8H6E4V6"/>
<feature type="domain" description="Ketosynthase family 3 (KS3)" evidence="5">
    <location>
        <begin position="1"/>
        <end position="153"/>
    </location>
</feature>
<sequence length="153" mass="16480">MTTTMSDNMLLSPSGICKSSDEGFDGYGRELLVSPPESSSQMELIQCAYKKALIHDLSETAFFECLGTGTSVGDTSETSVVANLFQVKGILVGAVKPNVGHSEGASGITSIIKAALALERQMVPQMLTYLCQIRRSHGKREGYMPLLCRQTGR</sequence>
<evidence type="ECO:0000256" key="3">
    <source>
        <dbReference type="ARBA" id="ARBA00022679"/>
    </source>
</evidence>
<proteinExistence type="predicted"/>
<evidence type="ECO:0000313" key="6">
    <source>
        <dbReference type="EMBL" id="KAF5859546.1"/>
    </source>
</evidence>
<dbReference type="PANTHER" id="PTHR43775:SF49">
    <property type="entry name" value="SYNTHASE, PUTATIVE (JCVI)-RELATED"/>
    <property type="match status" value="1"/>
</dbReference>
<keyword evidence="2" id="KW-0597">Phosphoprotein</keyword>
<dbReference type="SMART" id="SM00825">
    <property type="entry name" value="PKS_KS"/>
    <property type="match status" value="1"/>
</dbReference>
<dbReference type="Proteomes" id="UP000541154">
    <property type="component" value="Unassembled WGS sequence"/>
</dbReference>
<dbReference type="Pfam" id="PF02801">
    <property type="entry name" value="Ketoacyl-synt_C"/>
    <property type="match status" value="1"/>
</dbReference>
<dbReference type="InterPro" id="IPR020841">
    <property type="entry name" value="PKS_Beta-ketoAc_synthase_dom"/>
</dbReference>
<evidence type="ECO:0000259" key="5">
    <source>
        <dbReference type="PROSITE" id="PS52004"/>
    </source>
</evidence>
<keyword evidence="4" id="KW-0511">Multifunctional enzyme</keyword>
<dbReference type="GO" id="GO:0006633">
    <property type="term" value="P:fatty acid biosynthetic process"/>
    <property type="evidence" value="ECO:0007669"/>
    <property type="project" value="TreeGrafter"/>
</dbReference>
<dbReference type="EMBL" id="SPNV01000161">
    <property type="protein sequence ID" value="KAF5859546.1"/>
    <property type="molecule type" value="Genomic_DNA"/>
</dbReference>
<gene>
    <name evidence="6" type="ORF">ETB97_002787</name>
</gene>
<dbReference type="InterPro" id="IPR050091">
    <property type="entry name" value="PKS_NRPS_Biosynth_Enz"/>
</dbReference>
<dbReference type="InterPro" id="IPR014031">
    <property type="entry name" value="Ketoacyl_synth_C"/>
</dbReference>
<protein>
    <recommendedName>
        <fullName evidence="5">Ketosynthase family 3 (KS3) domain-containing protein</fullName>
    </recommendedName>
</protein>
<evidence type="ECO:0000256" key="2">
    <source>
        <dbReference type="ARBA" id="ARBA00022553"/>
    </source>
</evidence>
<dbReference type="PROSITE" id="PS52004">
    <property type="entry name" value="KS3_2"/>
    <property type="match status" value="1"/>
</dbReference>
<keyword evidence="1" id="KW-0596">Phosphopantetheine</keyword>
<evidence type="ECO:0000256" key="4">
    <source>
        <dbReference type="ARBA" id="ARBA00023268"/>
    </source>
</evidence>
<dbReference type="SUPFAM" id="SSF53901">
    <property type="entry name" value="Thiolase-like"/>
    <property type="match status" value="1"/>
</dbReference>
<evidence type="ECO:0000256" key="1">
    <source>
        <dbReference type="ARBA" id="ARBA00022450"/>
    </source>
</evidence>
<dbReference type="GO" id="GO:0004312">
    <property type="term" value="F:fatty acid synthase activity"/>
    <property type="evidence" value="ECO:0007669"/>
    <property type="project" value="TreeGrafter"/>
</dbReference>